<reference evidence="3" key="1">
    <citation type="submission" date="2006-02" db="EMBL/GenBank/DDBJ databases">
        <title>Complete sequence of chromosome of Rhodoferax ferrireducens DSM 15236.</title>
        <authorList>
            <person name="Copeland A."/>
            <person name="Lucas S."/>
            <person name="Lapidus A."/>
            <person name="Barry K."/>
            <person name="Detter J.C."/>
            <person name="Glavina del Rio T."/>
            <person name="Hammon N."/>
            <person name="Israni S."/>
            <person name="Pitluck S."/>
            <person name="Brettin T."/>
            <person name="Bruce D."/>
            <person name="Han C."/>
            <person name="Tapia R."/>
            <person name="Gilna P."/>
            <person name="Kiss H."/>
            <person name="Schmutz J."/>
            <person name="Larimer F."/>
            <person name="Land M."/>
            <person name="Kyrpides N."/>
            <person name="Ivanova N."/>
            <person name="Richardson P."/>
        </authorList>
    </citation>
    <scope>NUCLEOTIDE SEQUENCE [LARGE SCALE GENOMIC DNA]</scope>
    <source>
        <strain evidence="3">ATCC BAA-621 / DSM 15236 / T118</strain>
    </source>
</reference>
<dbReference type="KEGG" id="rfr:Rfer_2833"/>
<dbReference type="EMBL" id="CP000267">
    <property type="protein sequence ID" value="ABD70545.1"/>
    <property type="molecule type" value="Genomic_DNA"/>
</dbReference>
<evidence type="ECO:0000259" key="1">
    <source>
        <dbReference type="Pfam" id="PF01807"/>
    </source>
</evidence>
<evidence type="ECO:0000313" key="2">
    <source>
        <dbReference type="EMBL" id="ABD70545.1"/>
    </source>
</evidence>
<proteinExistence type="predicted"/>
<dbReference type="STRING" id="338969.Rfer_2833"/>
<dbReference type="GO" id="GO:0003677">
    <property type="term" value="F:DNA binding"/>
    <property type="evidence" value="ECO:0007669"/>
    <property type="project" value="InterPro"/>
</dbReference>
<dbReference type="eggNOG" id="COG0358">
    <property type="taxonomic scope" value="Bacteria"/>
</dbReference>
<feature type="domain" description="Zinc finger CHC2-type" evidence="1">
    <location>
        <begin position="21"/>
        <end position="87"/>
    </location>
</feature>
<dbReference type="AlphaFoldDB" id="Q21UK8"/>
<name>Q21UK8_ALBFT</name>
<sequence length="154" mass="16569">MGKFLRENLPDPISYFESEGLKLQGRGIWRTTACSFHGGSDSMRVNTHTGAFVCMAACGARGGDVLAYHMATHGLDFVTAASALGAMQDDGKPNKPHRPKPLPATAALHLLAFESNFVAFAAGSLAHGVIFTDQDRARLYVAARRISQVEEMFA</sequence>
<dbReference type="RefSeq" id="WP_011465111.1">
    <property type="nucleotide sequence ID" value="NC_007908.1"/>
</dbReference>
<dbReference type="InterPro" id="IPR036977">
    <property type="entry name" value="DNA_primase_Znf_CHC2"/>
</dbReference>
<dbReference type="GO" id="GO:0008270">
    <property type="term" value="F:zinc ion binding"/>
    <property type="evidence" value="ECO:0007669"/>
    <property type="project" value="InterPro"/>
</dbReference>
<dbReference type="OrthoDB" id="5639125at2"/>
<dbReference type="Pfam" id="PF01807">
    <property type="entry name" value="Zn_ribbon_DnaG"/>
    <property type="match status" value="1"/>
</dbReference>
<protein>
    <recommendedName>
        <fullName evidence="1">Zinc finger CHC2-type domain-containing protein</fullName>
    </recommendedName>
</protein>
<dbReference type="GO" id="GO:0006260">
    <property type="term" value="P:DNA replication"/>
    <property type="evidence" value="ECO:0007669"/>
    <property type="project" value="InterPro"/>
</dbReference>
<accession>Q21UK8</accession>
<gene>
    <name evidence="2" type="ordered locus">Rfer_2833</name>
</gene>
<organism evidence="2 3">
    <name type="scientific">Albidiferax ferrireducens (strain ATCC BAA-621 / DSM 15236 / T118)</name>
    <name type="common">Rhodoferax ferrireducens</name>
    <dbReference type="NCBI Taxonomy" id="338969"/>
    <lineage>
        <taxon>Bacteria</taxon>
        <taxon>Pseudomonadati</taxon>
        <taxon>Pseudomonadota</taxon>
        <taxon>Betaproteobacteria</taxon>
        <taxon>Burkholderiales</taxon>
        <taxon>Comamonadaceae</taxon>
        <taxon>Rhodoferax</taxon>
    </lineage>
</organism>
<dbReference type="GO" id="GO:0003899">
    <property type="term" value="F:DNA-directed RNA polymerase activity"/>
    <property type="evidence" value="ECO:0007669"/>
    <property type="project" value="InterPro"/>
</dbReference>
<dbReference type="InterPro" id="IPR002694">
    <property type="entry name" value="Znf_CHC2"/>
</dbReference>
<dbReference type="Proteomes" id="UP000008332">
    <property type="component" value="Chromosome"/>
</dbReference>
<dbReference type="Gene3D" id="3.90.580.10">
    <property type="entry name" value="Zinc finger, CHC2-type domain"/>
    <property type="match status" value="1"/>
</dbReference>
<evidence type="ECO:0000313" key="3">
    <source>
        <dbReference type="Proteomes" id="UP000008332"/>
    </source>
</evidence>
<dbReference type="SUPFAM" id="SSF57783">
    <property type="entry name" value="Zinc beta-ribbon"/>
    <property type="match status" value="1"/>
</dbReference>
<dbReference type="HOGENOM" id="CLU_1711568_0_0_4"/>
<keyword evidence="3" id="KW-1185">Reference proteome</keyword>